<proteinExistence type="predicted"/>
<dbReference type="Proteomes" id="UP001163036">
    <property type="component" value="Chromosome 1"/>
</dbReference>
<dbReference type="Pfam" id="PF22491">
    <property type="entry name" value="DUF6988"/>
    <property type="match status" value="1"/>
</dbReference>
<sequence>MISKYIKFLDDVTAAGALKGIKCSGKEAFVASYFDLANEHANSIGYLFSIDNQASALALLRPCVEASIRGMWIDSCVDNEDKLQTLMNKDNNWPKLAIMVKQIDEKVGCGNILEERYMGRNYGVLNSFTHGLVQQTQRRFDGKTMRLKLTEQQLYDVIREVCFIAYTANIGIAAIAKDDKALDSIHVLWGALEI</sequence>
<dbReference type="AlphaFoldDB" id="A0AA46UGF1"/>
<name>A0AA46UGF1_VIBPH</name>
<dbReference type="RefSeq" id="WP_228086980.1">
    <property type="nucleotide sequence ID" value="NZ_CP097355.1"/>
</dbReference>
<evidence type="ECO:0000313" key="1">
    <source>
        <dbReference type="EMBL" id="UYV25212.1"/>
    </source>
</evidence>
<gene>
    <name evidence="1" type="ORF">M5598_08965</name>
</gene>
<dbReference type="EMBL" id="CP097355">
    <property type="protein sequence ID" value="UYV25212.1"/>
    <property type="molecule type" value="Genomic_DNA"/>
</dbReference>
<organism evidence="1 2">
    <name type="scientific">Vibrio parahaemolyticus</name>
    <dbReference type="NCBI Taxonomy" id="670"/>
    <lineage>
        <taxon>Bacteria</taxon>
        <taxon>Pseudomonadati</taxon>
        <taxon>Pseudomonadota</taxon>
        <taxon>Gammaproteobacteria</taxon>
        <taxon>Vibrionales</taxon>
        <taxon>Vibrionaceae</taxon>
        <taxon>Vibrio</taxon>
    </lineage>
</organism>
<reference evidence="1" key="1">
    <citation type="submission" date="2022-05" db="EMBL/GenBank/DDBJ databases">
        <title>Megaplasmid of Vibrio parahaemolyticus.</title>
        <authorList>
            <person name="Strauch E."/>
            <person name="Borowiak M."/>
        </authorList>
    </citation>
    <scope>NUCLEOTIDE SEQUENCE</scope>
    <source>
        <strain evidence="1">16-VB00198</strain>
    </source>
</reference>
<dbReference type="InterPro" id="IPR054257">
    <property type="entry name" value="DUF6988"/>
</dbReference>
<protein>
    <submittedName>
        <fullName evidence="1">Uncharacterized protein</fullName>
    </submittedName>
</protein>
<accession>A0AA46UGF1</accession>
<evidence type="ECO:0000313" key="2">
    <source>
        <dbReference type="Proteomes" id="UP001163036"/>
    </source>
</evidence>